<accession>A0A852KZW5</accession>
<dbReference type="GO" id="GO:0005829">
    <property type="term" value="C:cytosol"/>
    <property type="evidence" value="ECO:0007669"/>
    <property type="project" value="TreeGrafter"/>
</dbReference>
<dbReference type="PANTHER" id="PTHR14614:SF5">
    <property type="entry name" value="EEF1A LYSINE METHYLTRANSFERASE 3"/>
    <property type="match status" value="1"/>
</dbReference>
<feature type="compositionally biased region" description="Acidic residues" evidence="3">
    <location>
        <begin position="9"/>
        <end position="26"/>
    </location>
</feature>
<dbReference type="GO" id="GO:0032259">
    <property type="term" value="P:methylation"/>
    <property type="evidence" value="ECO:0007669"/>
    <property type="project" value="UniProtKB-KW"/>
</dbReference>
<feature type="non-terminal residue" evidence="4">
    <location>
        <position position="1"/>
    </location>
</feature>
<evidence type="ECO:0000256" key="3">
    <source>
        <dbReference type="SAM" id="MobiDB-lite"/>
    </source>
</evidence>
<dbReference type="GO" id="GO:0032991">
    <property type="term" value="C:protein-containing complex"/>
    <property type="evidence" value="ECO:0007669"/>
    <property type="project" value="TreeGrafter"/>
</dbReference>
<keyword evidence="4" id="KW-0808">Transferase</keyword>
<evidence type="ECO:0000313" key="4">
    <source>
        <dbReference type="EMBL" id="NXX82300.1"/>
    </source>
</evidence>
<dbReference type="Gene3D" id="3.40.50.150">
    <property type="entry name" value="Vaccinia Virus protein VP39"/>
    <property type="match status" value="1"/>
</dbReference>
<organism evidence="4 5">
    <name type="scientific">Urocolius indicus</name>
    <name type="common">Red-faced mousebird</name>
    <name type="synonym">Colius indicus</name>
    <dbReference type="NCBI Taxonomy" id="458196"/>
    <lineage>
        <taxon>Eukaryota</taxon>
        <taxon>Metazoa</taxon>
        <taxon>Chordata</taxon>
        <taxon>Craniata</taxon>
        <taxon>Vertebrata</taxon>
        <taxon>Euteleostomi</taxon>
        <taxon>Archelosauria</taxon>
        <taxon>Archosauria</taxon>
        <taxon>Dinosauria</taxon>
        <taxon>Saurischia</taxon>
        <taxon>Theropoda</taxon>
        <taxon>Coelurosauria</taxon>
        <taxon>Aves</taxon>
        <taxon>Neognathae</taxon>
        <taxon>Neoaves</taxon>
        <taxon>Telluraves</taxon>
        <taxon>Coraciimorphae</taxon>
        <taxon>Coliiformes</taxon>
        <taxon>Coliidae</taxon>
        <taxon>Urocolius</taxon>
    </lineage>
</organism>
<feature type="region of interest" description="Disordered" evidence="3">
    <location>
        <begin position="1"/>
        <end position="27"/>
    </location>
</feature>
<reference evidence="4" key="1">
    <citation type="submission" date="2020-02" db="EMBL/GenBank/DDBJ databases">
        <title>Bird 10,000 Genomes (B10K) Project - Family phase.</title>
        <authorList>
            <person name="Zhang G."/>
        </authorList>
    </citation>
    <scope>NUCLEOTIDE SEQUENCE</scope>
    <source>
        <strain evidence="4">B10K-DU-030-59</strain>
    </source>
</reference>
<dbReference type="GO" id="GO:0008168">
    <property type="term" value="F:methyltransferase activity"/>
    <property type="evidence" value="ECO:0007669"/>
    <property type="project" value="UniProtKB-KW"/>
</dbReference>
<keyword evidence="5" id="KW-1185">Reference proteome</keyword>
<dbReference type="Proteomes" id="UP000654395">
    <property type="component" value="Unassembled WGS sequence"/>
</dbReference>
<gene>
    <name evidence="4" type="primary">Eef1akmt3</name>
    <name evidence="4" type="ORF">UROIND_R15229</name>
</gene>
<dbReference type="EMBL" id="WBNH01008119">
    <property type="protein sequence ID" value="NXX82300.1"/>
    <property type="molecule type" value="Genomic_DNA"/>
</dbReference>
<dbReference type="PANTHER" id="PTHR14614">
    <property type="entry name" value="HEPATOCELLULAR CARCINOMA-ASSOCIATED ANTIGEN"/>
    <property type="match status" value="1"/>
</dbReference>
<dbReference type="InterPro" id="IPR029063">
    <property type="entry name" value="SAM-dependent_MTases_sf"/>
</dbReference>
<dbReference type="OrthoDB" id="413520at2759"/>
<proteinExistence type="predicted"/>
<dbReference type="Pfam" id="PF10294">
    <property type="entry name" value="Methyltransf_16"/>
    <property type="match status" value="1"/>
</dbReference>
<name>A0A852KZW5_UROIN</name>
<evidence type="ECO:0000313" key="5">
    <source>
        <dbReference type="Proteomes" id="UP000654395"/>
    </source>
</evidence>
<protein>
    <submittedName>
        <fullName evidence="4">EFMT3 methyltransferase</fullName>
    </submittedName>
</protein>
<comment type="caution">
    <text evidence="4">The sequence shown here is derived from an EMBL/GenBank/DDBJ whole genome shotgun (WGS) entry which is preliminary data.</text>
</comment>
<keyword evidence="2" id="KW-0949">S-adenosyl-L-methionine</keyword>
<dbReference type="AlphaFoldDB" id="A0A852KZW5"/>
<evidence type="ECO:0000256" key="2">
    <source>
        <dbReference type="ARBA" id="ARBA00022691"/>
    </source>
</evidence>
<sequence length="255" mass="27655">SGSGRGREGEEEEEEGEEEGEAEAEGEGCGALRAVFPRDPALFADTFPVRSRYRFCGRVLRIAQHHGPRLGTAGFVWEAVRGEGKGKGAPGVMEGGVPGVPAVGIPEVRGGDVTITDQPVALPQIRENVSLNFPGGEGPRVLPLRWGQDQTSFPPHFTFLLASDITYDPSSFPFLLRTLLYLRPPRALLSSKLRGAGDGDGGPSRCFFRRLLPMDFGVRLLWTEPERDIEIYGVTPKEKGDPTKLPFAGGGLREE</sequence>
<evidence type="ECO:0000256" key="1">
    <source>
        <dbReference type="ARBA" id="ARBA00022603"/>
    </source>
</evidence>
<keyword evidence="1 4" id="KW-0489">Methyltransferase</keyword>
<feature type="non-terminal residue" evidence="4">
    <location>
        <position position="255"/>
    </location>
</feature>
<dbReference type="InterPro" id="IPR019410">
    <property type="entry name" value="Methyltransf_16"/>
</dbReference>